<dbReference type="EMBL" id="JAVRRD010000009">
    <property type="protein sequence ID" value="KAK5055133.1"/>
    <property type="molecule type" value="Genomic_DNA"/>
</dbReference>
<keyword evidence="3" id="KW-1185">Reference proteome</keyword>
<feature type="region of interest" description="Disordered" evidence="1">
    <location>
        <begin position="1"/>
        <end position="27"/>
    </location>
</feature>
<dbReference type="RefSeq" id="XP_064707564.1">
    <property type="nucleotide sequence ID" value="XM_064856388.1"/>
</dbReference>
<sequence>MPPKKTTDKPGEKSRSAIYGQKRRDNTREAMEDLQAIIPQEHLGGAAECDYTAEGRVIVAAKAYITALQSDCKGASADKTAAGETITTDDATVEETLEAETLTTTTVTNTPFAPTAAPAPAVLAQLPAYRQLFATFTRTMQFIAGIVAQSGGEVSAETRLEIADLNDRLFEFLDQLKYEEMELIESGRGDDDED</sequence>
<dbReference type="AlphaFoldDB" id="A0AAV9NH08"/>
<organism evidence="2 3">
    <name type="scientific">Exophiala bonariae</name>
    <dbReference type="NCBI Taxonomy" id="1690606"/>
    <lineage>
        <taxon>Eukaryota</taxon>
        <taxon>Fungi</taxon>
        <taxon>Dikarya</taxon>
        <taxon>Ascomycota</taxon>
        <taxon>Pezizomycotina</taxon>
        <taxon>Eurotiomycetes</taxon>
        <taxon>Chaetothyriomycetidae</taxon>
        <taxon>Chaetothyriales</taxon>
        <taxon>Herpotrichiellaceae</taxon>
        <taxon>Exophiala</taxon>
    </lineage>
</organism>
<evidence type="ECO:0000313" key="3">
    <source>
        <dbReference type="Proteomes" id="UP001358417"/>
    </source>
</evidence>
<gene>
    <name evidence="2" type="ORF">LTR84_012881</name>
</gene>
<accession>A0AAV9NH08</accession>
<name>A0AAV9NH08_9EURO</name>
<comment type="caution">
    <text evidence="2">The sequence shown here is derived from an EMBL/GenBank/DDBJ whole genome shotgun (WGS) entry which is preliminary data.</text>
</comment>
<proteinExistence type="predicted"/>
<dbReference type="CDD" id="cd00083">
    <property type="entry name" value="bHLH_SF"/>
    <property type="match status" value="1"/>
</dbReference>
<feature type="compositionally biased region" description="Basic and acidic residues" evidence="1">
    <location>
        <begin position="1"/>
        <end position="15"/>
    </location>
</feature>
<protein>
    <recommendedName>
        <fullName evidence="4">BHLH domain-containing protein</fullName>
    </recommendedName>
</protein>
<evidence type="ECO:0000256" key="1">
    <source>
        <dbReference type="SAM" id="MobiDB-lite"/>
    </source>
</evidence>
<dbReference type="Proteomes" id="UP001358417">
    <property type="component" value="Unassembled WGS sequence"/>
</dbReference>
<evidence type="ECO:0000313" key="2">
    <source>
        <dbReference type="EMBL" id="KAK5055133.1"/>
    </source>
</evidence>
<reference evidence="2 3" key="1">
    <citation type="submission" date="2023-08" db="EMBL/GenBank/DDBJ databases">
        <title>Black Yeasts Isolated from many extreme environments.</title>
        <authorList>
            <person name="Coleine C."/>
            <person name="Stajich J.E."/>
            <person name="Selbmann L."/>
        </authorList>
    </citation>
    <scope>NUCLEOTIDE SEQUENCE [LARGE SCALE GENOMIC DNA]</scope>
    <source>
        <strain evidence="2 3">CCFEE 5792</strain>
    </source>
</reference>
<evidence type="ECO:0008006" key="4">
    <source>
        <dbReference type="Google" id="ProtNLM"/>
    </source>
</evidence>
<dbReference type="GeneID" id="89981018"/>